<dbReference type="RefSeq" id="WP_103077265.1">
    <property type="nucleotide sequence ID" value="NZ_AZRN01000025.1"/>
</dbReference>
<keyword evidence="4" id="KW-0479">Metal-binding</keyword>
<comment type="cofactor">
    <cofactor evidence="1">
        <name>[4Fe-4S] cluster</name>
        <dbReference type="ChEBI" id="CHEBI:49883"/>
    </cofactor>
</comment>
<dbReference type="GO" id="GO:0009055">
    <property type="term" value="F:electron transfer activity"/>
    <property type="evidence" value="ECO:0007669"/>
    <property type="project" value="InterPro"/>
</dbReference>
<dbReference type="Pfam" id="PF13247">
    <property type="entry name" value="Fer4_11"/>
    <property type="match status" value="1"/>
</dbReference>
<evidence type="ECO:0000256" key="5">
    <source>
        <dbReference type="ARBA" id="ARBA00022982"/>
    </source>
</evidence>
<dbReference type="Gene3D" id="3.30.70.20">
    <property type="match status" value="2"/>
</dbReference>
<dbReference type="Pfam" id="PF12797">
    <property type="entry name" value="Fer4_2"/>
    <property type="match status" value="1"/>
</dbReference>
<dbReference type="PRINTS" id="PR00354">
    <property type="entry name" value="7FE8SFRDOXIN"/>
</dbReference>
<dbReference type="EMBL" id="AZRN01000025">
    <property type="protein sequence ID" value="PNR99083.1"/>
    <property type="molecule type" value="Genomic_DNA"/>
</dbReference>
<evidence type="ECO:0000256" key="1">
    <source>
        <dbReference type="ARBA" id="ARBA00001966"/>
    </source>
</evidence>
<dbReference type="CDD" id="cd16374">
    <property type="entry name" value="DMSOR_beta_like"/>
    <property type="match status" value="1"/>
</dbReference>
<dbReference type="PANTHER" id="PTHR43177:SF3">
    <property type="entry name" value="PROTEIN NRFC HOMOLOG"/>
    <property type="match status" value="1"/>
</dbReference>
<evidence type="ECO:0000256" key="7">
    <source>
        <dbReference type="ARBA" id="ARBA00023014"/>
    </source>
</evidence>
<keyword evidence="5" id="KW-0249">Electron transport</keyword>
<keyword evidence="3" id="KW-0004">4Fe-4S</keyword>
<feature type="domain" description="4Fe-4S ferredoxin-type" evidence="8">
    <location>
        <begin position="51"/>
        <end position="82"/>
    </location>
</feature>
<evidence type="ECO:0000256" key="3">
    <source>
        <dbReference type="ARBA" id="ARBA00022485"/>
    </source>
</evidence>
<evidence type="ECO:0000256" key="6">
    <source>
        <dbReference type="ARBA" id="ARBA00023004"/>
    </source>
</evidence>
<evidence type="ECO:0000256" key="4">
    <source>
        <dbReference type="ARBA" id="ARBA00022723"/>
    </source>
</evidence>
<comment type="caution">
    <text evidence="9">The sequence shown here is derived from an EMBL/GenBank/DDBJ whole genome shotgun (WGS) entry which is preliminary data.</text>
</comment>
<accession>A0A2K1P8G6</accession>
<dbReference type="SUPFAM" id="SSF54862">
    <property type="entry name" value="4Fe-4S ferredoxins"/>
    <property type="match status" value="1"/>
</dbReference>
<keyword evidence="2" id="KW-0813">Transport</keyword>
<organism evidence="9 10">
    <name type="scientific">Petrotoga mexicana DSM 14811</name>
    <dbReference type="NCBI Taxonomy" id="1122954"/>
    <lineage>
        <taxon>Bacteria</taxon>
        <taxon>Thermotogati</taxon>
        <taxon>Thermotogota</taxon>
        <taxon>Thermotogae</taxon>
        <taxon>Petrotogales</taxon>
        <taxon>Petrotogaceae</taxon>
        <taxon>Petrotoga</taxon>
    </lineage>
</organism>
<proteinExistence type="predicted"/>
<evidence type="ECO:0000256" key="2">
    <source>
        <dbReference type="ARBA" id="ARBA00022448"/>
    </source>
</evidence>
<reference evidence="9 10" key="1">
    <citation type="submission" date="2013-12" db="EMBL/GenBank/DDBJ databases">
        <title>Comparative genomics of Petrotoga isolates.</title>
        <authorList>
            <person name="Nesbo C.L."/>
            <person name="Charchuk R."/>
            <person name="Chow K."/>
        </authorList>
    </citation>
    <scope>NUCLEOTIDE SEQUENCE [LARGE SCALE GENOMIC DNA]</scope>
    <source>
        <strain evidence="9 10">DSM 14811</strain>
    </source>
</reference>
<dbReference type="PROSITE" id="PS00198">
    <property type="entry name" value="4FE4S_FER_1"/>
    <property type="match status" value="1"/>
</dbReference>
<keyword evidence="10" id="KW-1185">Reference proteome</keyword>
<feature type="domain" description="4Fe-4S ferredoxin-type" evidence="8">
    <location>
        <begin position="84"/>
        <end position="113"/>
    </location>
</feature>
<name>A0A2K1P8G6_9BACT</name>
<dbReference type="GO" id="GO:0046872">
    <property type="term" value="F:metal ion binding"/>
    <property type="evidence" value="ECO:0007669"/>
    <property type="project" value="UniProtKB-KW"/>
</dbReference>
<protein>
    <submittedName>
        <fullName evidence="9">4Fe-4S ferredoxin</fullName>
    </submittedName>
</protein>
<dbReference type="PROSITE" id="PS51379">
    <property type="entry name" value="4FE4S_FER_2"/>
    <property type="match status" value="3"/>
</dbReference>
<evidence type="ECO:0000313" key="9">
    <source>
        <dbReference type="EMBL" id="PNR99083.1"/>
    </source>
</evidence>
<dbReference type="InterPro" id="IPR017896">
    <property type="entry name" value="4Fe4S_Fe-S-bd"/>
</dbReference>
<gene>
    <name evidence="9" type="ORF">X927_06615</name>
</gene>
<feature type="domain" description="4Fe-4S ferredoxin-type" evidence="8">
    <location>
        <begin position="2"/>
        <end position="31"/>
    </location>
</feature>
<dbReference type="PANTHER" id="PTHR43177">
    <property type="entry name" value="PROTEIN NRFC"/>
    <property type="match status" value="1"/>
</dbReference>
<evidence type="ECO:0000313" key="10">
    <source>
        <dbReference type="Proteomes" id="UP000236604"/>
    </source>
</evidence>
<dbReference type="InterPro" id="IPR000813">
    <property type="entry name" value="7Fe_ferredoxin"/>
</dbReference>
<dbReference type="Proteomes" id="UP000236604">
    <property type="component" value="Unassembled WGS sequence"/>
</dbReference>
<keyword evidence="7" id="KW-0411">Iron-sulfur</keyword>
<sequence>MKNVFIDLEKCIGCRHCEVACAIEHSSGKELFSMYFEVPRPQPRISVKLGVDLMTFPNKCQHCDPAPCMEVCPVNAIFRDVKTDTVQVQEERCISCGMCAMVCPYGAIQYQVRPNLPNEVAYKCDSCISRLENGKEPACVEACVTNALVFGEYNEIIAEKQRGISLNLTREIQGYKEEEMPENIKAFRALQRKVAQLGPLPSSQNKINVNEKIKGASKRWISH</sequence>
<dbReference type="AlphaFoldDB" id="A0A2K1P8G6"/>
<dbReference type="InterPro" id="IPR017900">
    <property type="entry name" value="4Fe4S_Fe_S_CS"/>
</dbReference>
<dbReference type="GO" id="GO:0051539">
    <property type="term" value="F:4 iron, 4 sulfur cluster binding"/>
    <property type="evidence" value="ECO:0007669"/>
    <property type="project" value="UniProtKB-KW"/>
</dbReference>
<keyword evidence="6" id="KW-0408">Iron</keyword>
<evidence type="ECO:0000259" key="8">
    <source>
        <dbReference type="PROSITE" id="PS51379"/>
    </source>
</evidence>
<dbReference type="InterPro" id="IPR050954">
    <property type="entry name" value="ET_IronSulfur_Cluster-Binding"/>
</dbReference>